<evidence type="ECO:0000313" key="2">
    <source>
        <dbReference type="EMBL" id="EGY80579.1"/>
    </source>
</evidence>
<feature type="transmembrane region" description="Helical" evidence="1">
    <location>
        <begin position="9"/>
        <end position="25"/>
    </location>
</feature>
<reference evidence="2 3" key="1">
    <citation type="submission" date="2011-06" db="EMBL/GenBank/DDBJ databases">
        <authorList>
            <person name="Muzny D."/>
            <person name="Qin X."/>
            <person name="Deng J."/>
            <person name="Jiang H."/>
            <person name="Liu Y."/>
            <person name="Qu J."/>
            <person name="Song X.-Z."/>
            <person name="Zhang L."/>
            <person name="Thornton R."/>
            <person name="Coyle M."/>
            <person name="Francisco L."/>
            <person name="Jackson L."/>
            <person name="Javaid M."/>
            <person name="Korchina V."/>
            <person name="Kovar C."/>
            <person name="Mata R."/>
            <person name="Mathew T."/>
            <person name="Ngo R."/>
            <person name="Nguyen L."/>
            <person name="Nguyen N."/>
            <person name="Okwuonu G."/>
            <person name="Ongeri F."/>
            <person name="Pham C."/>
            <person name="Simmons D."/>
            <person name="Wilczek-Boney K."/>
            <person name="Hale W."/>
            <person name="Jakkamsetti A."/>
            <person name="Pham P."/>
            <person name="Ruth R."/>
            <person name="San Lucas F."/>
            <person name="Warren J."/>
            <person name="Zhang J."/>
            <person name="Zhao Z."/>
            <person name="Zhou C."/>
            <person name="Zhu D."/>
            <person name="Lee S."/>
            <person name="Bess C."/>
            <person name="Blankenburg K."/>
            <person name="Forbes L."/>
            <person name="Fu Q."/>
            <person name="Gubbala S."/>
            <person name="Hirani K."/>
            <person name="Jayaseelan J.C."/>
            <person name="Lara F."/>
            <person name="Munidasa M."/>
            <person name="Palculict T."/>
            <person name="Patil S."/>
            <person name="Pu L.-L."/>
            <person name="Saada N."/>
            <person name="Tang L."/>
            <person name="Weissenberger G."/>
            <person name="Zhu Y."/>
            <person name="Hemphill L."/>
            <person name="Shang Y."/>
            <person name="Youmans B."/>
            <person name="Ayvaz T."/>
            <person name="Ross M."/>
            <person name="Santibanez J."/>
            <person name="Aqrawi P."/>
            <person name="Gross S."/>
            <person name="Joshi V."/>
            <person name="Fowler G."/>
            <person name="Nazareth L."/>
            <person name="Reid J."/>
            <person name="Worley K."/>
            <person name="Petrosino J."/>
            <person name="Highlander S."/>
            <person name="Gibbs R."/>
        </authorList>
    </citation>
    <scope>NUCLEOTIDE SEQUENCE [LARGE SCALE GENOMIC DNA]</scope>
    <source>
        <strain evidence="2 3">ATCC 29427</strain>
    </source>
</reference>
<evidence type="ECO:0000256" key="1">
    <source>
        <dbReference type="SAM" id="Phobius"/>
    </source>
</evidence>
<accession>G4D1L7</accession>
<feature type="transmembrane region" description="Helical" evidence="1">
    <location>
        <begin position="31"/>
        <end position="50"/>
    </location>
</feature>
<protein>
    <submittedName>
        <fullName evidence="2">Uncharacterized protein</fullName>
    </submittedName>
</protein>
<dbReference type="PATRIC" id="fig|997350.3.peg.289"/>
<keyword evidence="1" id="KW-1133">Transmembrane helix</keyword>
<gene>
    <name evidence="2" type="ORF">HMPREF9129_0297</name>
</gene>
<dbReference type="HOGENOM" id="CLU_3046375_0_0_9"/>
<dbReference type="AlphaFoldDB" id="G4D1L7"/>
<name>G4D1L7_9FIRM</name>
<dbReference type="Proteomes" id="UP000003422">
    <property type="component" value="Unassembled WGS sequence"/>
</dbReference>
<dbReference type="RefSeq" id="WP_004819559.1">
    <property type="nucleotide sequence ID" value="NZ_JH165061.1"/>
</dbReference>
<proteinExistence type="predicted"/>
<comment type="caution">
    <text evidence="2">The sequence shown here is derived from an EMBL/GenBank/DDBJ whole genome shotgun (WGS) entry which is preliminary data.</text>
</comment>
<dbReference type="EMBL" id="AGBB01000021">
    <property type="protein sequence ID" value="EGY80579.1"/>
    <property type="molecule type" value="Genomic_DNA"/>
</dbReference>
<keyword evidence="1" id="KW-0812">Transmembrane</keyword>
<keyword evidence="3" id="KW-1185">Reference proteome</keyword>
<organism evidence="2 3">
    <name type="scientific">Peptoniphilus indolicus ATCC 29427</name>
    <dbReference type="NCBI Taxonomy" id="997350"/>
    <lineage>
        <taxon>Bacteria</taxon>
        <taxon>Bacillati</taxon>
        <taxon>Bacillota</taxon>
        <taxon>Tissierellia</taxon>
        <taxon>Tissierellales</taxon>
        <taxon>Peptoniphilaceae</taxon>
        <taxon>Peptoniphilus</taxon>
    </lineage>
</organism>
<dbReference type="STRING" id="997350.HMPREF9129_0297"/>
<keyword evidence="1" id="KW-0472">Membrane</keyword>
<sequence length="54" mass="6341">MLKNKFLKGSYYFIAFAIFSNMIANENDLKIRLLLSVMIVASLSYFFNLLRNKD</sequence>
<evidence type="ECO:0000313" key="3">
    <source>
        <dbReference type="Proteomes" id="UP000003422"/>
    </source>
</evidence>